<evidence type="ECO:0000256" key="4">
    <source>
        <dbReference type="SAM" id="Phobius"/>
    </source>
</evidence>
<keyword evidence="1 4" id="KW-0812">Transmembrane</keyword>
<protein>
    <recommendedName>
        <fullName evidence="5">Major facilitator superfamily (MFS) profile domain-containing protein</fullName>
    </recommendedName>
</protein>
<dbReference type="Proteomes" id="UP000238701">
    <property type="component" value="Unassembled WGS sequence"/>
</dbReference>
<feature type="transmembrane region" description="Helical" evidence="4">
    <location>
        <begin position="124"/>
        <end position="143"/>
    </location>
</feature>
<name>A0A2U3KS16_9BACT</name>
<feature type="transmembrane region" description="Helical" evidence="4">
    <location>
        <begin position="32"/>
        <end position="49"/>
    </location>
</feature>
<dbReference type="PROSITE" id="PS50850">
    <property type="entry name" value="MFS"/>
    <property type="match status" value="1"/>
</dbReference>
<keyword evidence="3 4" id="KW-0472">Membrane</keyword>
<feature type="domain" description="Major facilitator superfamily (MFS) profile" evidence="5">
    <location>
        <begin position="1"/>
        <end position="149"/>
    </location>
</feature>
<evidence type="ECO:0000313" key="6">
    <source>
        <dbReference type="EMBL" id="SPF42349.1"/>
    </source>
</evidence>
<evidence type="ECO:0000313" key="7">
    <source>
        <dbReference type="Proteomes" id="UP000238701"/>
    </source>
</evidence>
<organism evidence="6 7">
    <name type="scientific">Candidatus Sulfotelmatobacter kueseliae</name>
    <dbReference type="NCBI Taxonomy" id="2042962"/>
    <lineage>
        <taxon>Bacteria</taxon>
        <taxon>Pseudomonadati</taxon>
        <taxon>Acidobacteriota</taxon>
        <taxon>Terriglobia</taxon>
        <taxon>Terriglobales</taxon>
        <taxon>Candidatus Korobacteraceae</taxon>
        <taxon>Candidatus Sulfotelmatobacter</taxon>
    </lineage>
</organism>
<dbReference type="AlphaFoldDB" id="A0A2U3KS16"/>
<evidence type="ECO:0000259" key="5">
    <source>
        <dbReference type="PROSITE" id="PS50850"/>
    </source>
</evidence>
<accession>A0A2U3KS16</accession>
<dbReference type="EMBL" id="OMOD01000138">
    <property type="protein sequence ID" value="SPF42349.1"/>
    <property type="molecule type" value="Genomic_DNA"/>
</dbReference>
<proteinExistence type="predicted"/>
<keyword evidence="2 4" id="KW-1133">Transmembrane helix</keyword>
<dbReference type="SUPFAM" id="SSF103473">
    <property type="entry name" value="MFS general substrate transporter"/>
    <property type="match status" value="1"/>
</dbReference>
<dbReference type="GO" id="GO:0022857">
    <property type="term" value="F:transmembrane transporter activity"/>
    <property type="evidence" value="ECO:0007669"/>
    <property type="project" value="InterPro"/>
</dbReference>
<dbReference type="Gene3D" id="1.20.1250.20">
    <property type="entry name" value="MFS general substrate transporter like domains"/>
    <property type="match status" value="1"/>
</dbReference>
<feature type="transmembrane region" description="Helical" evidence="4">
    <location>
        <begin position="91"/>
        <end position="112"/>
    </location>
</feature>
<sequence length="163" mass="17375">MRVGMVGALPFLAAFVTMQVNGWHSDKQAERRWHAAMPLFVAGIAYFFLSIPGHSVVFTIGWFTVAGVLTAYLSTFWAIPTEILSQAEAATAVGLINSVGSIAGFAGPYLFGYVYTRTGASFSLGLRFVMAAALIAGLMILRIPKAAPRISASQFVRPAPVSS</sequence>
<evidence type="ECO:0000256" key="3">
    <source>
        <dbReference type="ARBA" id="ARBA00023136"/>
    </source>
</evidence>
<reference evidence="7" key="1">
    <citation type="submission" date="2018-02" db="EMBL/GenBank/DDBJ databases">
        <authorList>
            <person name="Hausmann B."/>
        </authorList>
    </citation>
    <scope>NUCLEOTIDE SEQUENCE [LARGE SCALE GENOMIC DNA]</scope>
    <source>
        <strain evidence="7">Peat soil MAG SbA1</strain>
    </source>
</reference>
<evidence type="ECO:0000256" key="2">
    <source>
        <dbReference type="ARBA" id="ARBA00022989"/>
    </source>
</evidence>
<gene>
    <name evidence="6" type="ORF">SBA1_440047</name>
</gene>
<evidence type="ECO:0000256" key="1">
    <source>
        <dbReference type="ARBA" id="ARBA00022692"/>
    </source>
</evidence>
<dbReference type="InterPro" id="IPR036259">
    <property type="entry name" value="MFS_trans_sf"/>
</dbReference>
<feature type="transmembrane region" description="Helical" evidence="4">
    <location>
        <begin position="56"/>
        <end position="79"/>
    </location>
</feature>
<dbReference type="InterPro" id="IPR020846">
    <property type="entry name" value="MFS_dom"/>
</dbReference>